<dbReference type="GeneID" id="36841316"/>
<proteinExistence type="predicted"/>
<feature type="region of interest" description="Disordered" evidence="1">
    <location>
        <begin position="43"/>
        <end position="91"/>
    </location>
</feature>
<feature type="compositionally biased region" description="Low complexity" evidence="1">
    <location>
        <begin position="60"/>
        <end position="91"/>
    </location>
</feature>
<dbReference type="Proteomes" id="UP000249758">
    <property type="component" value="Segment"/>
</dbReference>
<feature type="region of interest" description="Disordered" evidence="1">
    <location>
        <begin position="533"/>
        <end position="594"/>
    </location>
</feature>
<dbReference type="KEGG" id="vg:36841316"/>
<gene>
    <name evidence="2" type="ORF">pmac_cds_173</name>
</gene>
<dbReference type="EMBL" id="MG011691">
    <property type="protein sequence ID" value="AVK76861.1"/>
    <property type="molecule type" value="Genomic_DNA"/>
</dbReference>
<feature type="compositionally biased region" description="Low complexity" evidence="1">
    <location>
        <begin position="544"/>
        <end position="555"/>
    </location>
</feature>
<evidence type="ECO:0000256" key="1">
    <source>
        <dbReference type="SAM" id="MobiDB-lite"/>
    </source>
</evidence>
<reference evidence="2" key="1">
    <citation type="journal article" date="2018" name="Nat. Commun.">
        <title>Diversity and evolution of the emerging Pandoraviridae family.</title>
        <authorList>
            <person name="Legendre M."/>
            <person name="Fabre E."/>
            <person name="Poirot O."/>
            <person name="Jeudy S."/>
            <person name="Lartigue A."/>
            <person name="Alempic J.M."/>
            <person name="Beucher L."/>
            <person name="Philippe N."/>
            <person name="Bertaux L."/>
            <person name="Christo-Foroux E."/>
            <person name="Labadie K."/>
            <person name="Coute Y."/>
            <person name="Abergel C."/>
            <person name="Claverie J.M."/>
        </authorList>
    </citation>
    <scope>NUCLEOTIDE SEQUENCE [LARGE SCALE GENOMIC DNA]</scope>
    <source>
        <strain evidence="2">Macleodensis</strain>
    </source>
</reference>
<feature type="compositionally biased region" description="Basic and acidic residues" evidence="1">
    <location>
        <begin position="43"/>
        <end position="53"/>
    </location>
</feature>
<name>A0A2U7UEG4_9VIRU</name>
<evidence type="ECO:0000313" key="2">
    <source>
        <dbReference type="EMBL" id="AVK76861.1"/>
    </source>
</evidence>
<dbReference type="RefSeq" id="YP_009480857.1">
    <property type="nucleotide sequence ID" value="NC_037665.1"/>
</dbReference>
<protein>
    <submittedName>
        <fullName evidence="2">Uncharacterized protein</fullName>
    </submittedName>
</protein>
<sequence>MTAAHTEGRPRVLVSAPGDGHAAPLRAAIAHAFRRCVIAHDRDDDPIERDDPSRPACAPADSGSNSDNNNNNNNAVDVGSHSGTTTNTARRGRARAALARWVCFPFSERAYGAGDRDASAPALAAAFIDERRWQRVARRRLARGSAFGWRAASAAGAAVVRRLPLDADAEVCADSPFTLAPGLRLVGCLCASRSASIFCARVDVPVHALDFWTHDTHSSSSSSLVDHARLHENDPQIQSHSQGADDNNNGDDEIEIECVVKIINVRLSGDFERGWTGTRRSIGRGDHLVCAPAWSEPVALSRAYPTHFYGAGLFFCAADGDWYVCLAMPRYRSTLWTVTTGLVPANASDAHGAAWADVLLAALAQVVLRTLPRARRNRLASHNDLKIDNVAYRRTSRRYVYVRVETSDAGSTLLAIPTHGRLFYLIDFGWSSVSVDGRARRPVRVESAACAVAGGASMRAWNAGTDTAQLGYSLMSAVRNRLGCTRDVSFYAHAGRAWWPLADALGALMAVGDAPQVGPPAVLPLVGGRVADRRRTTRDTNQQAHAATAATTTRATHADSANRNHGDNMDNTHGNSIDDLHDDDPNNNNDDNNESSGSIWDDLFYAGISCACRLARADAFLAVAVERFDVTRSGAPLPRPGRLIGTYTLGKATADREHTHRAESPL</sequence>
<organism evidence="2">
    <name type="scientific">Pandoravirus macleodensis</name>
    <dbReference type="NCBI Taxonomy" id="2107707"/>
    <lineage>
        <taxon>Viruses</taxon>
        <taxon>Pandoravirus</taxon>
    </lineage>
</organism>
<feature type="compositionally biased region" description="Basic and acidic residues" evidence="1">
    <location>
        <begin position="556"/>
        <end position="570"/>
    </location>
</feature>
<accession>A0A2U7UEG4</accession>